<evidence type="ECO:0000313" key="6">
    <source>
        <dbReference type="EMBL" id="MDT0553908.1"/>
    </source>
</evidence>
<feature type="transmembrane region" description="Helical" evidence="4">
    <location>
        <begin position="339"/>
        <end position="359"/>
    </location>
</feature>
<dbReference type="EC" id="2.4.-.-" evidence="6"/>
<dbReference type="SUPFAM" id="SSF53448">
    <property type="entry name" value="Nucleotide-diphospho-sugar transferases"/>
    <property type="match status" value="1"/>
</dbReference>
<feature type="transmembrane region" description="Helical" evidence="4">
    <location>
        <begin position="6"/>
        <end position="23"/>
    </location>
</feature>
<comment type="caution">
    <text evidence="6">The sequence shown here is derived from an EMBL/GenBank/DDBJ whole genome shotgun (WGS) entry which is preliminary data.</text>
</comment>
<feature type="domain" description="Glycosyltransferase 2-like" evidence="5">
    <location>
        <begin position="42"/>
        <end position="183"/>
    </location>
</feature>
<dbReference type="InterPro" id="IPR001173">
    <property type="entry name" value="Glyco_trans_2-like"/>
</dbReference>
<feature type="transmembrane region" description="Helical" evidence="4">
    <location>
        <begin position="311"/>
        <end position="327"/>
    </location>
</feature>
<evidence type="ECO:0000313" key="7">
    <source>
        <dbReference type="Proteomes" id="UP001252186"/>
    </source>
</evidence>
<keyword evidence="2 6" id="KW-0328">Glycosyltransferase</keyword>
<comment type="similarity">
    <text evidence="1">Belongs to the glycosyltransferase 2 family.</text>
</comment>
<evidence type="ECO:0000256" key="2">
    <source>
        <dbReference type="ARBA" id="ARBA00022676"/>
    </source>
</evidence>
<dbReference type="Gene3D" id="3.90.550.10">
    <property type="entry name" value="Spore Coat Polysaccharide Biosynthesis Protein SpsA, Chain A"/>
    <property type="match status" value="1"/>
</dbReference>
<dbReference type="RefSeq" id="WP_311593994.1">
    <property type="nucleotide sequence ID" value="NZ_JAVRHV010000006.1"/>
</dbReference>
<feature type="transmembrane region" description="Helical" evidence="4">
    <location>
        <begin position="283"/>
        <end position="305"/>
    </location>
</feature>
<dbReference type="Proteomes" id="UP001252186">
    <property type="component" value="Unassembled WGS sequence"/>
</dbReference>
<dbReference type="PANTHER" id="PTHR43630">
    <property type="entry name" value="POLY-BETA-1,6-N-ACETYL-D-GLUCOSAMINE SYNTHASE"/>
    <property type="match status" value="1"/>
</dbReference>
<keyword evidence="7" id="KW-1185">Reference proteome</keyword>
<protein>
    <submittedName>
        <fullName evidence="6">Glycosyltransferase</fullName>
        <ecNumber evidence="6">2.4.-.-</ecNumber>
    </submittedName>
</protein>
<proteinExistence type="inferred from homology"/>
<accession>A0ABU2Y6S5</accession>
<name>A0ABU2Y6S5_9FLAO</name>
<keyword evidence="4" id="KW-0812">Transmembrane</keyword>
<evidence type="ECO:0000256" key="4">
    <source>
        <dbReference type="SAM" id="Phobius"/>
    </source>
</evidence>
<dbReference type="InterPro" id="IPR029044">
    <property type="entry name" value="Nucleotide-diphossugar_trans"/>
</dbReference>
<reference evidence="6 7" key="1">
    <citation type="submission" date="2023-09" db="EMBL/GenBank/DDBJ databases">
        <authorList>
            <person name="Rey-Velasco X."/>
        </authorList>
    </citation>
    <scope>NUCLEOTIDE SEQUENCE [LARGE SCALE GENOMIC DNA]</scope>
    <source>
        <strain evidence="6 7">P050</strain>
    </source>
</reference>
<evidence type="ECO:0000256" key="1">
    <source>
        <dbReference type="ARBA" id="ARBA00006739"/>
    </source>
</evidence>
<evidence type="ECO:0000259" key="5">
    <source>
        <dbReference type="Pfam" id="PF00535"/>
    </source>
</evidence>
<gene>
    <name evidence="6" type="ORF">RM519_11670</name>
</gene>
<organism evidence="6 7">
    <name type="scientific">Urechidicola vernalis</name>
    <dbReference type="NCBI Taxonomy" id="3075600"/>
    <lineage>
        <taxon>Bacteria</taxon>
        <taxon>Pseudomonadati</taxon>
        <taxon>Bacteroidota</taxon>
        <taxon>Flavobacteriia</taxon>
        <taxon>Flavobacteriales</taxon>
        <taxon>Flavobacteriaceae</taxon>
        <taxon>Urechidicola</taxon>
    </lineage>
</organism>
<dbReference type="PANTHER" id="PTHR43630:SF1">
    <property type="entry name" value="POLY-BETA-1,6-N-ACETYL-D-GLUCOSAMINE SYNTHASE"/>
    <property type="match status" value="1"/>
</dbReference>
<sequence>MQVVFVIFIAITCIQLFYFLFIFSRFSFLKPNYVKGSDTPVSVLVCARNEAKNLPQLLPQLLKQKHTNFELVLINDGSYDSTLEIFEDFQEKNIHTHAIKIVNVVENEQFWGNKKFALSLGIKAATHEQLLFTDADCVPNSEHWISEMSHHFSDSKQIVLGYGAYEKVKNSPLNKLIRFETLYTALQYFSYAKIGLPYMGVGRNLAYKKSLFFKAGGFAKHMHLKSGDDDLFVNINATTKNTALAFSTNSFTNSKPNTTFKNWIHQKRRHVSTASFYKSTHQFFLGLSYSSQLLFWSFAIFLLALQFQWKIVLGIIGFRMLVQLFIFGKTAKKLNEKDLILWIPFFELFLIVIQLFIFIKNKVSKPTHW</sequence>
<keyword evidence="3 6" id="KW-0808">Transferase</keyword>
<dbReference type="EMBL" id="JAVRHV010000006">
    <property type="protein sequence ID" value="MDT0553908.1"/>
    <property type="molecule type" value="Genomic_DNA"/>
</dbReference>
<keyword evidence="4" id="KW-0472">Membrane</keyword>
<evidence type="ECO:0000256" key="3">
    <source>
        <dbReference type="ARBA" id="ARBA00022679"/>
    </source>
</evidence>
<keyword evidence="4" id="KW-1133">Transmembrane helix</keyword>
<dbReference type="Pfam" id="PF00535">
    <property type="entry name" value="Glycos_transf_2"/>
    <property type="match status" value="1"/>
</dbReference>
<dbReference type="GO" id="GO:0016757">
    <property type="term" value="F:glycosyltransferase activity"/>
    <property type="evidence" value="ECO:0007669"/>
    <property type="project" value="UniProtKB-KW"/>
</dbReference>